<name>A0AAD7T7C3_9TELE</name>
<evidence type="ECO:0000313" key="2">
    <source>
        <dbReference type="Proteomes" id="UP001221898"/>
    </source>
</evidence>
<gene>
    <name evidence="1" type="ORF">AAFF_G00422430</name>
</gene>
<reference evidence="1" key="1">
    <citation type="journal article" date="2023" name="Science">
        <title>Genome structures resolve the early diversification of teleost fishes.</title>
        <authorList>
            <person name="Parey E."/>
            <person name="Louis A."/>
            <person name="Montfort J."/>
            <person name="Bouchez O."/>
            <person name="Roques C."/>
            <person name="Iampietro C."/>
            <person name="Lluch J."/>
            <person name="Castinel A."/>
            <person name="Donnadieu C."/>
            <person name="Desvignes T."/>
            <person name="Floi Bucao C."/>
            <person name="Jouanno E."/>
            <person name="Wen M."/>
            <person name="Mejri S."/>
            <person name="Dirks R."/>
            <person name="Jansen H."/>
            <person name="Henkel C."/>
            <person name="Chen W.J."/>
            <person name="Zahm M."/>
            <person name="Cabau C."/>
            <person name="Klopp C."/>
            <person name="Thompson A.W."/>
            <person name="Robinson-Rechavi M."/>
            <person name="Braasch I."/>
            <person name="Lecointre G."/>
            <person name="Bobe J."/>
            <person name="Postlethwait J.H."/>
            <person name="Berthelot C."/>
            <person name="Roest Crollius H."/>
            <person name="Guiguen Y."/>
        </authorList>
    </citation>
    <scope>NUCLEOTIDE SEQUENCE</scope>
    <source>
        <strain evidence="1">NC1722</strain>
    </source>
</reference>
<sequence>MTGTSCDLLGLDGVPRPRATRRRECALVAGKLELAARRQSRAQMGKHASAFNLNTNKLYRGSRPPARKVRTRGDQLACAAPVDGPRCRPSPAVRAAVITSAPAHLGGGV</sequence>
<evidence type="ECO:0000313" key="1">
    <source>
        <dbReference type="EMBL" id="KAJ8415263.1"/>
    </source>
</evidence>
<accession>A0AAD7T7C3</accession>
<dbReference type="Proteomes" id="UP001221898">
    <property type="component" value="Unassembled WGS sequence"/>
</dbReference>
<keyword evidence="2" id="KW-1185">Reference proteome</keyword>
<protein>
    <submittedName>
        <fullName evidence="1">Uncharacterized protein</fullName>
    </submittedName>
</protein>
<dbReference type="EMBL" id="JAINUG010000009">
    <property type="protein sequence ID" value="KAJ8415263.1"/>
    <property type="molecule type" value="Genomic_DNA"/>
</dbReference>
<proteinExistence type="predicted"/>
<organism evidence="1 2">
    <name type="scientific">Aldrovandia affinis</name>
    <dbReference type="NCBI Taxonomy" id="143900"/>
    <lineage>
        <taxon>Eukaryota</taxon>
        <taxon>Metazoa</taxon>
        <taxon>Chordata</taxon>
        <taxon>Craniata</taxon>
        <taxon>Vertebrata</taxon>
        <taxon>Euteleostomi</taxon>
        <taxon>Actinopterygii</taxon>
        <taxon>Neopterygii</taxon>
        <taxon>Teleostei</taxon>
        <taxon>Notacanthiformes</taxon>
        <taxon>Halosauridae</taxon>
        <taxon>Aldrovandia</taxon>
    </lineage>
</organism>
<dbReference type="AlphaFoldDB" id="A0AAD7T7C3"/>
<comment type="caution">
    <text evidence="1">The sequence shown here is derived from an EMBL/GenBank/DDBJ whole genome shotgun (WGS) entry which is preliminary data.</text>
</comment>